<gene>
    <name evidence="1" type="ORF">I9W82_002163</name>
</gene>
<evidence type="ECO:0000313" key="2">
    <source>
        <dbReference type="Proteomes" id="UP000669133"/>
    </source>
</evidence>
<dbReference type="PROSITE" id="PS51386">
    <property type="entry name" value="RINT1_TIP20"/>
    <property type="match status" value="1"/>
</dbReference>
<dbReference type="GO" id="GO:0006890">
    <property type="term" value="P:retrograde vesicle-mediated transport, Golgi to endoplasmic reticulum"/>
    <property type="evidence" value="ECO:0007669"/>
    <property type="project" value="InterPro"/>
</dbReference>
<dbReference type="Pfam" id="PF04437">
    <property type="entry name" value="RINT1_TIP1"/>
    <property type="match status" value="1"/>
</dbReference>
<dbReference type="InterPro" id="IPR042044">
    <property type="entry name" value="EXOC6PINT-1/Sec15/Tip20_C_dom2"/>
</dbReference>
<dbReference type="InterPro" id="IPR007528">
    <property type="entry name" value="RINT1_Tip20"/>
</dbReference>
<dbReference type="GO" id="GO:0070939">
    <property type="term" value="C:Dsl1/NZR complex"/>
    <property type="evidence" value="ECO:0007669"/>
    <property type="project" value="InterPro"/>
</dbReference>
<accession>A0A8H7ZED3</accession>
<evidence type="ECO:0000313" key="1">
    <source>
        <dbReference type="EMBL" id="KAG5420283.1"/>
    </source>
</evidence>
<dbReference type="RefSeq" id="XP_067549399.1">
    <property type="nucleotide sequence ID" value="XM_067690989.1"/>
</dbReference>
<dbReference type="GO" id="GO:0060628">
    <property type="term" value="P:regulation of ER to Golgi vesicle-mediated transport"/>
    <property type="evidence" value="ECO:0007669"/>
    <property type="project" value="TreeGrafter"/>
</dbReference>
<dbReference type="Gene3D" id="1.20.58.1420">
    <property type="entry name" value="Dsl1p vesicle tethering complex, Tip20p subunit, domain B"/>
    <property type="match status" value="1"/>
</dbReference>
<dbReference type="OrthoDB" id="407410at2759"/>
<keyword evidence="2" id="KW-1185">Reference proteome</keyword>
<proteinExistence type="predicted"/>
<reference evidence="1 2" key="1">
    <citation type="submission" date="2020-12" db="EMBL/GenBank/DDBJ databases">
        <title>Effect of drift, selection, and recombination on the evolution of hybrid genomes in Candida yeast pathogens.</title>
        <authorList>
            <person name="Mixao V."/>
            <person name="Ksiezopolska E."/>
            <person name="Saus E."/>
            <person name="Boekhout T."/>
            <person name="Gacser A."/>
            <person name="Gabaldon T."/>
        </authorList>
    </citation>
    <scope>NUCLEOTIDE SEQUENCE [LARGE SCALE GENOMIC DNA]</scope>
    <source>
        <strain evidence="1 2">BP57</strain>
    </source>
</reference>
<dbReference type="PANTHER" id="PTHR13520">
    <property type="entry name" value="RAD50-INTERACTING PROTEIN 1 RINT-1"/>
    <property type="match status" value="1"/>
</dbReference>
<dbReference type="EMBL" id="JAEOAQ010000002">
    <property type="protein sequence ID" value="KAG5420283.1"/>
    <property type="molecule type" value="Genomic_DNA"/>
</dbReference>
<comment type="caution">
    <text evidence="1">The sequence shown here is derived from an EMBL/GenBank/DDBJ whole genome shotgun (WGS) entry which is preliminary data.</text>
</comment>
<organism evidence="1 2">
    <name type="scientific">Candida metapsilosis</name>
    <dbReference type="NCBI Taxonomy" id="273372"/>
    <lineage>
        <taxon>Eukaryota</taxon>
        <taxon>Fungi</taxon>
        <taxon>Dikarya</taxon>
        <taxon>Ascomycota</taxon>
        <taxon>Saccharomycotina</taxon>
        <taxon>Pichiomycetes</taxon>
        <taxon>Debaryomycetaceae</taxon>
        <taxon>Candida/Lodderomyces clade</taxon>
        <taxon>Candida</taxon>
    </lineage>
</organism>
<dbReference type="InterPro" id="IPR042042">
    <property type="entry name" value="Tip20p_domB"/>
</dbReference>
<sequence>MAHIMTLSNYVDSNFTSIDDLKLLDAKREELGSLDRQVKEIVVSKLSTSAEPELAGRVKSKLDSSKLKDAIEKIISVVSVVAKLEDLNESYDNVSALLQEYGEVPVLKELQIQIKKKQVASIQKEYLLKCQQIETKLTKSASLEDLKSISHDMDELHAPELTAQLDEEISRWRQKLEQELRQEVQDSKWLKTSSVKSTSLTSIARVTGSMIQLQSIRNTPSYPNTWWALDCLLEPVTTRFHYHFDTPNKDTNKLSKPEWALSFIENFLEDNLPLLNIIVEERFKKVDRIGTYEVITALLVPVRNKMNKVVQVINTNLKSEYDNKVREKYGVLLSHLIFELSTFDQRLRNKYKYNPYATVSTTPAMEKWTGITGDILLDERNRAFESWLEFEKTLAVKRFNSEIMNANDWNKIDFDYQPNKAGDKDRNISTRFLRPTFSAYGLVKLVENLNSHVQTLSIVKFQLKYVSSIQLHLLDLYLDELAQEHKIFTDKNTKSVLTMIPGGIDTDTKSTNKREAESLASLEKLSEIYCSTKFVADWIEKWNEDIVFVQLWKMYQSFTTSLQDLDMDDGLFSSISVKFDKLLDKTLNSYLGILRVEIKQLLKSYVNTSQWTLPSQSADVLPSQNLASLINTLPTYLGVIEKSVSKIDYFAVSNMAVTVISDLLYEYVITNNKFSRAGISQLITDFNYLVSSLHATLLLNTRRSSSITRFDDHPLSNDNNRSYIKVVQAIDVLDSVSSSHGGAIRAKISAVDELRSDYGHGIDALTDHEIVDLLSRIAE</sequence>
<dbReference type="GeneID" id="93650792"/>
<dbReference type="Gene3D" id="1.20.58.670">
    <property type="entry name" value="Dsl1p vesicle tethering complex, Tip20p subunit, domain D"/>
    <property type="match status" value="1"/>
</dbReference>
<protein>
    <submittedName>
        <fullName evidence="1">Uncharacterized protein</fullName>
    </submittedName>
</protein>
<dbReference type="AlphaFoldDB" id="A0A8H7ZED3"/>
<name>A0A8H7ZED3_9ASCO</name>
<dbReference type="Proteomes" id="UP000669133">
    <property type="component" value="Unassembled WGS sequence"/>
</dbReference>
<dbReference type="PANTHER" id="PTHR13520:SF0">
    <property type="entry name" value="RAD50-INTERACTING PROTEIN 1"/>
    <property type="match status" value="1"/>
</dbReference>
<dbReference type="GO" id="GO:0006888">
    <property type="term" value="P:endoplasmic reticulum to Golgi vesicle-mediated transport"/>
    <property type="evidence" value="ECO:0007669"/>
    <property type="project" value="InterPro"/>
</dbReference>